<dbReference type="GO" id="GO:0016139">
    <property type="term" value="P:glycoside catabolic process"/>
    <property type="evidence" value="ECO:0007669"/>
    <property type="project" value="TreeGrafter"/>
</dbReference>
<dbReference type="Proteomes" id="UP000317429">
    <property type="component" value="Chromosome"/>
</dbReference>
<dbReference type="GO" id="GO:0005764">
    <property type="term" value="C:lysosome"/>
    <property type="evidence" value="ECO:0007669"/>
    <property type="project" value="TreeGrafter"/>
</dbReference>
<accession>A0A518D8V7</accession>
<comment type="similarity">
    <text evidence="2">Belongs to the glycosyl hydrolase 29 family.</text>
</comment>
<comment type="function">
    <text evidence="1">Alpha-L-fucosidase is responsible for hydrolyzing the alpha-1,6-linked fucose joined to the reducing-end N-acetylglucosamine of the carbohydrate moieties of glycoproteins.</text>
</comment>
<dbReference type="InterPro" id="IPR013780">
    <property type="entry name" value="Glyco_hydro_b"/>
</dbReference>
<evidence type="ECO:0000256" key="7">
    <source>
        <dbReference type="SAM" id="MobiDB-lite"/>
    </source>
</evidence>
<dbReference type="InterPro" id="IPR016286">
    <property type="entry name" value="FUC_metazoa-typ"/>
</dbReference>
<dbReference type="OrthoDB" id="9760597at2"/>
<keyword evidence="11" id="KW-1185">Reference proteome</keyword>
<evidence type="ECO:0000313" key="11">
    <source>
        <dbReference type="Proteomes" id="UP000317429"/>
    </source>
</evidence>
<dbReference type="KEGG" id="pnd:Pla175_12790"/>
<keyword evidence="4 8" id="KW-0732">Signal</keyword>
<protein>
    <recommendedName>
        <fullName evidence="3">alpha-L-fucosidase</fullName>
        <ecNumber evidence="3">3.2.1.51</ecNumber>
    </recommendedName>
</protein>
<dbReference type="InterPro" id="IPR000933">
    <property type="entry name" value="Glyco_hydro_29"/>
</dbReference>
<organism evidence="10 11">
    <name type="scientific">Pirellulimonas nuda</name>
    <dbReference type="NCBI Taxonomy" id="2528009"/>
    <lineage>
        <taxon>Bacteria</taxon>
        <taxon>Pseudomonadati</taxon>
        <taxon>Planctomycetota</taxon>
        <taxon>Planctomycetia</taxon>
        <taxon>Pirellulales</taxon>
        <taxon>Lacipirellulaceae</taxon>
        <taxon>Pirellulimonas</taxon>
    </lineage>
</organism>
<dbReference type="EC" id="3.2.1.51" evidence="3"/>
<evidence type="ECO:0000256" key="2">
    <source>
        <dbReference type="ARBA" id="ARBA00007951"/>
    </source>
</evidence>
<evidence type="ECO:0000256" key="1">
    <source>
        <dbReference type="ARBA" id="ARBA00004071"/>
    </source>
</evidence>
<feature type="domain" description="Glycoside hydrolase family 29 N-terminal" evidence="9">
    <location>
        <begin position="155"/>
        <end position="508"/>
    </location>
</feature>
<feature type="chain" id="PRO_5021927764" description="alpha-L-fucosidase" evidence="8">
    <location>
        <begin position="34"/>
        <end position="619"/>
    </location>
</feature>
<dbReference type="GO" id="GO:0004560">
    <property type="term" value="F:alpha-L-fucosidase activity"/>
    <property type="evidence" value="ECO:0007669"/>
    <property type="project" value="InterPro"/>
</dbReference>
<evidence type="ECO:0000313" key="10">
    <source>
        <dbReference type="EMBL" id="QDU87912.1"/>
    </source>
</evidence>
<dbReference type="PRINTS" id="PR00741">
    <property type="entry name" value="GLHYDRLASE29"/>
</dbReference>
<dbReference type="EMBL" id="CP036291">
    <property type="protein sequence ID" value="QDU87912.1"/>
    <property type="molecule type" value="Genomic_DNA"/>
</dbReference>
<gene>
    <name evidence="10" type="ORF">Pla175_12790</name>
</gene>
<feature type="region of interest" description="Disordered" evidence="7">
    <location>
        <begin position="515"/>
        <end position="536"/>
    </location>
</feature>
<sequence precursor="true">MHVIPLPGARGAARRCAVLLVLLAVQPFPAARAQDAASEIAQRVDGCVVMDVAQATPEGRGLVWEFPLHSAGTYVVQLVVSPQHAGAAQSAVVRVDQRRLEGPLTRAYLIEDGMVLEDPAAVTLGPEGRHTISVESEAPLLQVRLVPKVYSASRIHVGSKKYYPQWLAMHRSPQKQAALEWFKDARFGMFIHWGVYSEAAGSWQGRRMEEGQGPKVAEWLMFAFQIPRDEYRAFAQRFNPDHSFARNIARLAKQSGMKYVVITAKHHDGFALYDSACSTFDIADATTYQGDLVRELYDACRDQGLAFGVYYSHGNDWMEGADGNLAAVQARDQKLGLATNLNGKNGWDPSPGTHADYLEKKAYPQVAELIALLPDLRLIWFDGEGFITEAQAFRFYRMVYELNPRILVNRRVGYDFGDYYDAGDNRTPDASDLLRKHFETCGTGNRSWGYKAYDNQWKSPHDLLANLLDIVSKGGNYLLNIGPDGKGDVPQACVDNFHAMGEWVHANSDALFGASPWTTAHEGGPERPSGGGRRTTAAPSAAEFWFSAKDDKVYAMSLAPEATSARIGSLAKRAGTVTGVRLLGSDAAPQWDQDDEALRVDLRGLGAGAQGYALEITLQ</sequence>
<dbReference type="AlphaFoldDB" id="A0A518D8V7"/>
<dbReference type="Gene3D" id="3.20.20.80">
    <property type="entry name" value="Glycosidases"/>
    <property type="match status" value="1"/>
</dbReference>
<dbReference type="SMART" id="SM00812">
    <property type="entry name" value="Alpha_L_fucos"/>
    <property type="match status" value="1"/>
</dbReference>
<evidence type="ECO:0000256" key="5">
    <source>
        <dbReference type="ARBA" id="ARBA00022801"/>
    </source>
</evidence>
<name>A0A518D8V7_9BACT</name>
<evidence type="ECO:0000256" key="8">
    <source>
        <dbReference type="SAM" id="SignalP"/>
    </source>
</evidence>
<evidence type="ECO:0000256" key="4">
    <source>
        <dbReference type="ARBA" id="ARBA00022729"/>
    </source>
</evidence>
<evidence type="ECO:0000256" key="6">
    <source>
        <dbReference type="ARBA" id="ARBA00023295"/>
    </source>
</evidence>
<proteinExistence type="inferred from homology"/>
<keyword evidence="6" id="KW-0326">Glycosidase</keyword>
<feature type="signal peptide" evidence="8">
    <location>
        <begin position="1"/>
        <end position="33"/>
    </location>
</feature>
<dbReference type="Pfam" id="PF01120">
    <property type="entry name" value="Alpha_L_fucos"/>
    <property type="match status" value="1"/>
</dbReference>
<dbReference type="SUPFAM" id="SSF51445">
    <property type="entry name" value="(Trans)glycosidases"/>
    <property type="match status" value="1"/>
</dbReference>
<keyword evidence="5" id="KW-0378">Hydrolase</keyword>
<dbReference type="GO" id="GO:0006004">
    <property type="term" value="P:fucose metabolic process"/>
    <property type="evidence" value="ECO:0007669"/>
    <property type="project" value="InterPro"/>
</dbReference>
<dbReference type="PANTHER" id="PTHR10030">
    <property type="entry name" value="ALPHA-L-FUCOSIDASE"/>
    <property type="match status" value="1"/>
</dbReference>
<dbReference type="InterPro" id="IPR017853">
    <property type="entry name" value="GH"/>
</dbReference>
<dbReference type="PANTHER" id="PTHR10030:SF37">
    <property type="entry name" value="ALPHA-L-FUCOSIDASE-RELATED"/>
    <property type="match status" value="1"/>
</dbReference>
<evidence type="ECO:0000259" key="9">
    <source>
        <dbReference type="Pfam" id="PF01120"/>
    </source>
</evidence>
<evidence type="ECO:0000256" key="3">
    <source>
        <dbReference type="ARBA" id="ARBA00012662"/>
    </source>
</evidence>
<dbReference type="InterPro" id="IPR057739">
    <property type="entry name" value="Glyco_hydro_29_N"/>
</dbReference>
<dbReference type="Gene3D" id="2.60.40.1180">
    <property type="entry name" value="Golgi alpha-mannosidase II"/>
    <property type="match status" value="1"/>
</dbReference>
<dbReference type="RefSeq" id="WP_145282245.1">
    <property type="nucleotide sequence ID" value="NZ_CP036291.1"/>
</dbReference>
<reference evidence="10 11" key="1">
    <citation type="submission" date="2019-02" db="EMBL/GenBank/DDBJ databases">
        <title>Deep-cultivation of Planctomycetes and their phenomic and genomic characterization uncovers novel biology.</title>
        <authorList>
            <person name="Wiegand S."/>
            <person name="Jogler M."/>
            <person name="Boedeker C."/>
            <person name="Pinto D."/>
            <person name="Vollmers J."/>
            <person name="Rivas-Marin E."/>
            <person name="Kohn T."/>
            <person name="Peeters S.H."/>
            <person name="Heuer A."/>
            <person name="Rast P."/>
            <person name="Oberbeckmann S."/>
            <person name="Bunk B."/>
            <person name="Jeske O."/>
            <person name="Meyerdierks A."/>
            <person name="Storesund J.E."/>
            <person name="Kallscheuer N."/>
            <person name="Luecker S."/>
            <person name="Lage O.M."/>
            <person name="Pohl T."/>
            <person name="Merkel B.J."/>
            <person name="Hornburger P."/>
            <person name="Mueller R.-W."/>
            <person name="Bruemmer F."/>
            <person name="Labrenz M."/>
            <person name="Spormann A.M."/>
            <person name="Op den Camp H."/>
            <person name="Overmann J."/>
            <person name="Amann R."/>
            <person name="Jetten M.S.M."/>
            <person name="Mascher T."/>
            <person name="Medema M.H."/>
            <person name="Devos D.P."/>
            <person name="Kaster A.-K."/>
            <person name="Ovreas L."/>
            <person name="Rohde M."/>
            <person name="Galperin M.Y."/>
            <person name="Jogler C."/>
        </authorList>
    </citation>
    <scope>NUCLEOTIDE SEQUENCE [LARGE SCALE GENOMIC DNA]</scope>
    <source>
        <strain evidence="10 11">Pla175</strain>
    </source>
</reference>